<evidence type="ECO:0000313" key="3">
    <source>
        <dbReference type="Proteomes" id="UP000663879"/>
    </source>
</evidence>
<evidence type="ECO:0000256" key="1">
    <source>
        <dbReference type="SAM" id="MobiDB-lite"/>
    </source>
</evidence>
<feature type="compositionally biased region" description="Acidic residues" evidence="1">
    <location>
        <begin position="117"/>
        <end position="138"/>
    </location>
</feature>
<dbReference type="EMBL" id="CAJNOC010000156">
    <property type="protein sequence ID" value="CAF0720527.1"/>
    <property type="molecule type" value="Genomic_DNA"/>
</dbReference>
<organism evidence="2 3">
    <name type="scientific">Brachionus calyciflorus</name>
    <dbReference type="NCBI Taxonomy" id="104777"/>
    <lineage>
        <taxon>Eukaryota</taxon>
        <taxon>Metazoa</taxon>
        <taxon>Spiralia</taxon>
        <taxon>Gnathifera</taxon>
        <taxon>Rotifera</taxon>
        <taxon>Eurotatoria</taxon>
        <taxon>Monogononta</taxon>
        <taxon>Pseudotrocha</taxon>
        <taxon>Ploima</taxon>
        <taxon>Brachionidae</taxon>
        <taxon>Brachionus</taxon>
    </lineage>
</organism>
<dbReference type="Proteomes" id="UP000663879">
    <property type="component" value="Unassembled WGS sequence"/>
</dbReference>
<sequence length="138" mass="16356">MDEFLEYFVNTYFEGQFEMELWNHFDTESPRTNNDIKGYNLKLKNHFSRAHPDIYKSIEPAPPRKKLNIGRDNEIKIYKKLFIEGNIGIDVYVSHLLPLFSFRKNKKKNQDPNVSDSSDDDEFENAIESDSEDEEEEL</sequence>
<name>A0A813MEL0_9BILA</name>
<dbReference type="OrthoDB" id="6123510at2759"/>
<comment type="caution">
    <text evidence="2">The sequence shown here is derived from an EMBL/GenBank/DDBJ whole genome shotgun (WGS) entry which is preliminary data.</text>
</comment>
<feature type="region of interest" description="Disordered" evidence="1">
    <location>
        <begin position="106"/>
        <end position="138"/>
    </location>
</feature>
<proteinExistence type="predicted"/>
<evidence type="ECO:0000313" key="2">
    <source>
        <dbReference type="EMBL" id="CAF0720527.1"/>
    </source>
</evidence>
<dbReference type="AlphaFoldDB" id="A0A813MEL0"/>
<accession>A0A813MEL0</accession>
<keyword evidence="3" id="KW-1185">Reference proteome</keyword>
<reference evidence="2" key="1">
    <citation type="submission" date="2021-02" db="EMBL/GenBank/DDBJ databases">
        <authorList>
            <person name="Nowell W R."/>
        </authorList>
    </citation>
    <scope>NUCLEOTIDE SEQUENCE</scope>
    <source>
        <strain evidence="2">Ploen Becks lab</strain>
    </source>
</reference>
<protein>
    <submittedName>
        <fullName evidence="2">Uncharacterized protein</fullName>
    </submittedName>
</protein>
<gene>
    <name evidence="2" type="ORF">OXX778_LOCUS2120</name>
</gene>